<dbReference type="AlphaFoldDB" id="A0AAW5F279"/>
<dbReference type="Gene3D" id="1.10.10.10">
    <property type="entry name" value="Winged helix-like DNA-binding domain superfamily/Winged helix DNA-binding domain"/>
    <property type="match status" value="1"/>
</dbReference>
<evidence type="ECO:0000313" key="5">
    <source>
        <dbReference type="EMBL" id="MCK0085107.1"/>
    </source>
</evidence>
<sequence length="119" mass="13611">MKIRSEFTCPLELVHDMVKGKWKLIIIFNLRKGSCSFSDLLHSIDGISQKMLLEQLKELKQFGLVGKKSYAGYPLKVEYFLTDMGLKMLSAIEIMQGIGIEYMVKHGMSEILDEKGICY</sequence>
<evidence type="ECO:0000256" key="2">
    <source>
        <dbReference type="ARBA" id="ARBA00023125"/>
    </source>
</evidence>
<dbReference type="Pfam" id="PF01638">
    <property type="entry name" value="HxlR"/>
    <property type="match status" value="1"/>
</dbReference>
<organism evidence="5 6">
    <name type="scientific">Clostridium symbiosum</name>
    <name type="common">Bacteroides symbiosus</name>
    <dbReference type="NCBI Taxonomy" id="1512"/>
    <lineage>
        <taxon>Bacteria</taxon>
        <taxon>Bacillati</taxon>
        <taxon>Bacillota</taxon>
        <taxon>Clostridia</taxon>
        <taxon>Lachnospirales</taxon>
        <taxon>Lachnospiraceae</taxon>
        <taxon>Otoolea</taxon>
    </lineage>
</organism>
<evidence type="ECO:0000256" key="1">
    <source>
        <dbReference type="ARBA" id="ARBA00023015"/>
    </source>
</evidence>
<evidence type="ECO:0000313" key="6">
    <source>
        <dbReference type="Proteomes" id="UP001203136"/>
    </source>
</evidence>
<keyword evidence="1" id="KW-0805">Transcription regulation</keyword>
<dbReference type="GO" id="GO:0003677">
    <property type="term" value="F:DNA binding"/>
    <property type="evidence" value="ECO:0007669"/>
    <property type="project" value="UniProtKB-KW"/>
</dbReference>
<keyword evidence="2" id="KW-0238">DNA-binding</keyword>
<dbReference type="PANTHER" id="PTHR33204">
    <property type="entry name" value="TRANSCRIPTIONAL REGULATOR, MARR FAMILY"/>
    <property type="match status" value="1"/>
</dbReference>
<dbReference type="RefSeq" id="WP_009299141.1">
    <property type="nucleotide sequence ID" value="NZ_BAABZD010000001.1"/>
</dbReference>
<dbReference type="Proteomes" id="UP001203136">
    <property type="component" value="Unassembled WGS sequence"/>
</dbReference>
<name>A0AAW5F279_CLOSY</name>
<feature type="domain" description="HTH hxlR-type" evidence="4">
    <location>
        <begin position="9"/>
        <end position="107"/>
    </location>
</feature>
<dbReference type="EMBL" id="JAINVB010000001">
    <property type="protein sequence ID" value="MCK0085107.1"/>
    <property type="molecule type" value="Genomic_DNA"/>
</dbReference>
<accession>A0AAW5F279</accession>
<keyword evidence="3" id="KW-0804">Transcription</keyword>
<reference evidence="5" key="1">
    <citation type="journal article" date="2022" name="Cell Host Microbe">
        <title>Colonization of the live biotherapeutic product VE303 and modulation of the microbiota and metabolites in healthy volunteers.</title>
        <authorList>
            <person name="Dsouza M."/>
            <person name="Menon R."/>
            <person name="Crossette E."/>
            <person name="Bhattarai S.K."/>
            <person name="Schneider J."/>
            <person name="Kim Y.G."/>
            <person name="Reddy S."/>
            <person name="Caballero S."/>
            <person name="Felix C."/>
            <person name="Cornacchione L."/>
            <person name="Hendrickson J."/>
            <person name="Watson A.R."/>
            <person name="Minot S.S."/>
            <person name="Greenfield N."/>
            <person name="Schopf L."/>
            <person name="Szabady R."/>
            <person name="Patarroyo J."/>
            <person name="Smith W."/>
            <person name="Harrison P."/>
            <person name="Kuijper E.J."/>
            <person name="Kelly C.P."/>
            <person name="Olle B."/>
            <person name="Bobilev D."/>
            <person name="Silber J.L."/>
            <person name="Bucci V."/>
            <person name="Roberts B."/>
            <person name="Faith J."/>
            <person name="Norman J.M."/>
        </authorList>
    </citation>
    <scope>NUCLEOTIDE SEQUENCE</scope>
    <source>
        <strain evidence="5">VE303-04</strain>
    </source>
</reference>
<dbReference type="SUPFAM" id="SSF46785">
    <property type="entry name" value="Winged helix' DNA-binding domain"/>
    <property type="match status" value="1"/>
</dbReference>
<dbReference type="InterPro" id="IPR036390">
    <property type="entry name" value="WH_DNA-bd_sf"/>
</dbReference>
<dbReference type="InterPro" id="IPR036388">
    <property type="entry name" value="WH-like_DNA-bd_sf"/>
</dbReference>
<dbReference type="InterPro" id="IPR002577">
    <property type="entry name" value="HTH_HxlR"/>
</dbReference>
<protein>
    <submittedName>
        <fullName evidence="5">Helix-turn-helix transcriptional regulator</fullName>
    </submittedName>
</protein>
<evidence type="ECO:0000259" key="4">
    <source>
        <dbReference type="PROSITE" id="PS51118"/>
    </source>
</evidence>
<gene>
    <name evidence="5" type="ORF">K5I21_04295</name>
</gene>
<dbReference type="PROSITE" id="PS51118">
    <property type="entry name" value="HTH_HXLR"/>
    <property type="match status" value="1"/>
</dbReference>
<dbReference type="PANTHER" id="PTHR33204:SF29">
    <property type="entry name" value="TRANSCRIPTIONAL REGULATOR"/>
    <property type="match status" value="1"/>
</dbReference>
<comment type="caution">
    <text evidence="5">The sequence shown here is derived from an EMBL/GenBank/DDBJ whole genome shotgun (WGS) entry which is preliminary data.</text>
</comment>
<proteinExistence type="predicted"/>
<evidence type="ECO:0000256" key="3">
    <source>
        <dbReference type="ARBA" id="ARBA00023163"/>
    </source>
</evidence>